<reference evidence="2" key="1">
    <citation type="journal article" date="2022" name="Mol. Ecol. Resour.">
        <title>The genomes of chicory, endive, great burdock and yacon provide insights into Asteraceae palaeo-polyploidization history and plant inulin production.</title>
        <authorList>
            <person name="Fan W."/>
            <person name="Wang S."/>
            <person name="Wang H."/>
            <person name="Wang A."/>
            <person name="Jiang F."/>
            <person name="Liu H."/>
            <person name="Zhao H."/>
            <person name="Xu D."/>
            <person name="Zhang Y."/>
        </authorList>
    </citation>
    <scope>NUCLEOTIDE SEQUENCE [LARGE SCALE GENOMIC DNA]</scope>
    <source>
        <strain evidence="2">cv. Punajuju</strain>
    </source>
</reference>
<comment type="caution">
    <text evidence="1">The sequence shown here is derived from an EMBL/GenBank/DDBJ whole genome shotgun (WGS) entry which is preliminary data.</text>
</comment>
<dbReference type="EMBL" id="CM042011">
    <property type="protein sequence ID" value="KAI3767468.1"/>
    <property type="molecule type" value="Genomic_DNA"/>
</dbReference>
<sequence length="395" mass="44033">MGVRRQNISFVDAVKGSMPQCMDKEGGQDVQENGEVIGEGKIKNSYKSISLSENEMEEPVIMLESMLVREVTGFNVLSCIANLCICKGLREGVVKYLGGSWILFDTDSKEEIEIIKNNREIQHSIKELFGWDDSLEMKDRFTLGEVVVTDPCLRSCQGWTKGAICVKTSILDLISEAVEVVIDTKSVIVRVKESSGKISGEAVKSKSTDARAVEENNGEFEEEEEMIGSSEEEEEESSEMFSEEESEESFMNSFVNETAPNVSFNDYLHGMVESPKAERVEKCEVDEIKIEEVFPNGLRPHEGGTCFVEKEIKQKDPSQNDVSRKSVNKEIEPKMVKLDHPIEEEAGIVGSGSGLNKVSEKLQVLLSNDIPVEDKLNKLKEVEGGEFTISEKANY</sequence>
<proteinExistence type="predicted"/>
<evidence type="ECO:0000313" key="1">
    <source>
        <dbReference type="EMBL" id="KAI3767468.1"/>
    </source>
</evidence>
<reference evidence="1 2" key="2">
    <citation type="journal article" date="2022" name="Mol. Ecol. Resour.">
        <title>The genomes of chicory, endive, great burdock and yacon provide insights into Asteraceae paleo-polyploidization history and plant inulin production.</title>
        <authorList>
            <person name="Fan W."/>
            <person name="Wang S."/>
            <person name="Wang H."/>
            <person name="Wang A."/>
            <person name="Jiang F."/>
            <person name="Liu H."/>
            <person name="Zhao H."/>
            <person name="Xu D."/>
            <person name="Zhang Y."/>
        </authorList>
    </citation>
    <scope>NUCLEOTIDE SEQUENCE [LARGE SCALE GENOMIC DNA]</scope>
    <source>
        <strain evidence="2">cv. Punajuju</strain>
        <tissue evidence="1">Leaves</tissue>
    </source>
</reference>
<keyword evidence="2" id="KW-1185">Reference proteome</keyword>
<organism evidence="1 2">
    <name type="scientific">Cichorium intybus</name>
    <name type="common">Chicory</name>
    <dbReference type="NCBI Taxonomy" id="13427"/>
    <lineage>
        <taxon>Eukaryota</taxon>
        <taxon>Viridiplantae</taxon>
        <taxon>Streptophyta</taxon>
        <taxon>Embryophyta</taxon>
        <taxon>Tracheophyta</taxon>
        <taxon>Spermatophyta</taxon>
        <taxon>Magnoliopsida</taxon>
        <taxon>eudicotyledons</taxon>
        <taxon>Gunneridae</taxon>
        <taxon>Pentapetalae</taxon>
        <taxon>asterids</taxon>
        <taxon>campanulids</taxon>
        <taxon>Asterales</taxon>
        <taxon>Asteraceae</taxon>
        <taxon>Cichorioideae</taxon>
        <taxon>Cichorieae</taxon>
        <taxon>Cichoriinae</taxon>
        <taxon>Cichorium</taxon>
    </lineage>
</organism>
<evidence type="ECO:0000313" key="2">
    <source>
        <dbReference type="Proteomes" id="UP001055811"/>
    </source>
</evidence>
<dbReference type="Proteomes" id="UP001055811">
    <property type="component" value="Linkage Group LG03"/>
</dbReference>
<accession>A0ACB9F7Y6</accession>
<gene>
    <name evidence="1" type="ORF">L2E82_17599</name>
</gene>
<protein>
    <submittedName>
        <fullName evidence="1">Uncharacterized protein</fullName>
    </submittedName>
</protein>
<name>A0ACB9F7Y6_CICIN</name>